<evidence type="ECO:0000313" key="2">
    <source>
        <dbReference type="EMBL" id="CAK0887941.1"/>
    </source>
</evidence>
<feature type="compositionally biased region" description="Low complexity" evidence="1">
    <location>
        <begin position="486"/>
        <end position="502"/>
    </location>
</feature>
<dbReference type="Proteomes" id="UP001189429">
    <property type="component" value="Unassembled WGS sequence"/>
</dbReference>
<keyword evidence="3" id="KW-1185">Reference proteome</keyword>
<feature type="compositionally biased region" description="Basic and acidic residues" evidence="1">
    <location>
        <begin position="430"/>
        <end position="444"/>
    </location>
</feature>
<feature type="compositionally biased region" description="Basic and acidic residues" evidence="1">
    <location>
        <begin position="1"/>
        <end position="13"/>
    </location>
</feature>
<name>A0ABN9WMY1_9DINO</name>
<feature type="compositionally biased region" description="Low complexity" evidence="1">
    <location>
        <begin position="450"/>
        <end position="476"/>
    </location>
</feature>
<dbReference type="EMBL" id="CAUYUJ010019001">
    <property type="protein sequence ID" value="CAK0887941.1"/>
    <property type="molecule type" value="Genomic_DNA"/>
</dbReference>
<feature type="region of interest" description="Disordered" evidence="1">
    <location>
        <begin position="323"/>
        <end position="363"/>
    </location>
</feature>
<gene>
    <name evidence="2" type="ORF">PCOR1329_LOCUS68840</name>
</gene>
<comment type="caution">
    <text evidence="2">The sequence shown here is derived from an EMBL/GenBank/DDBJ whole genome shotgun (WGS) entry which is preliminary data.</text>
</comment>
<sequence>MARSRDRLHDEAGRPPLAEGRRQPPPGSGGLGGSNTEPPCVFAGDAWAPRLHQGPAGELAGEMGQIETTDFSAINESRHSSRRIDTFGTPQSLFEWEAPALTMEPWQQRMQEELLAAVREELRDCARQLSLDTRRAAKETSAAVRAEVAAETALTRKALEEDIAAAHKDIREIRTELRVGPEAALLLGEAAAAAPRPPRHGGRAGSPPAGSAALAGLLAEVRRLGPRLDEATASQCDYILLLHLALLLFGSTPRHILRTQLLHLVLHDRPQILHATRLYVAIRLAHGSRAASPSARSAALAELLAEVRRLGPRLDDVQAEVRRARGQEASTGGRLPRALADGGPTEVRSELGNSQARSSRDHAEGLAGLREAVGELVGLQAVSGRRGRPGGGRISREDVALLSEGMAALLAALAEAGEAMRGVVAAGRNQQEDRAADAKDRGGLRDGSLAAKRAAPRRGPASPGARGGVQRSPGRVSGRRGRRGPARAASSSPGASASRGLLRGRRALGSGRCHFYTPAPVRPGVSSCVTEHRLCSAARQNGPSPQ</sequence>
<accession>A0ABN9WMY1</accession>
<reference evidence="2" key="1">
    <citation type="submission" date="2023-10" db="EMBL/GenBank/DDBJ databases">
        <authorList>
            <person name="Chen Y."/>
            <person name="Shah S."/>
            <person name="Dougan E. K."/>
            <person name="Thang M."/>
            <person name="Chan C."/>
        </authorList>
    </citation>
    <scope>NUCLEOTIDE SEQUENCE [LARGE SCALE GENOMIC DNA]</scope>
</reference>
<organism evidence="2 3">
    <name type="scientific">Prorocentrum cordatum</name>
    <dbReference type="NCBI Taxonomy" id="2364126"/>
    <lineage>
        <taxon>Eukaryota</taxon>
        <taxon>Sar</taxon>
        <taxon>Alveolata</taxon>
        <taxon>Dinophyceae</taxon>
        <taxon>Prorocentrales</taxon>
        <taxon>Prorocentraceae</taxon>
        <taxon>Prorocentrum</taxon>
    </lineage>
</organism>
<protein>
    <submittedName>
        <fullName evidence="2">Uncharacterized protein</fullName>
    </submittedName>
</protein>
<evidence type="ECO:0000256" key="1">
    <source>
        <dbReference type="SAM" id="MobiDB-lite"/>
    </source>
</evidence>
<proteinExistence type="predicted"/>
<feature type="region of interest" description="Disordered" evidence="1">
    <location>
        <begin position="428"/>
        <end position="502"/>
    </location>
</feature>
<feature type="region of interest" description="Disordered" evidence="1">
    <location>
        <begin position="1"/>
        <end position="43"/>
    </location>
</feature>
<evidence type="ECO:0000313" key="3">
    <source>
        <dbReference type="Proteomes" id="UP001189429"/>
    </source>
</evidence>